<dbReference type="InterPro" id="IPR000595">
    <property type="entry name" value="cNMP-bd_dom"/>
</dbReference>
<dbReference type="Gene3D" id="2.60.120.10">
    <property type="entry name" value="Jelly Rolls"/>
    <property type="match status" value="1"/>
</dbReference>
<dbReference type="Pfam" id="PF10335">
    <property type="entry name" value="DUF294_C"/>
    <property type="match status" value="1"/>
</dbReference>
<dbReference type="RefSeq" id="WP_144360382.1">
    <property type="nucleotide sequence ID" value="NZ_VMNH01000029.1"/>
</dbReference>
<keyword evidence="6" id="KW-1185">Reference proteome</keyword>
<sequence length="626" mass="70784">MENKRTTLTTEQILAATRTFKDVPIGTLKELVNCASKRVLPGGVALFRPGEPYKKEIYILLDGTVVMHRPTGRQDTVLPGDLIGLANYLDKNDYTTKTIATNQSVILAIHEDRFKALEEEHPELFNVLNRVIAAKLRERSPDRSISTGVLAHPVTRVMHTPVISCTPETSLREAFDIMKARKIGSIVVTDDKDLLRGVLTYAGLAEAVMLRNADPGNRVIDIAFETPRVIDPETALWEAEEIMRRHSVEYLIVLDDQIPVGIVSQTDILRILISRPSTLTNRFREADTIKELAKLMPQLVDAAIDIQETNHRPSSAVRLLSEYHLIAQRRVVELTLRWMETKDLGKAPVGFTVLIMGSGGRLEMLLNPDQDNGIIIDDTPISEKKEVKEWFDHFCNRLNLNLDLVGYPLCPGAIMARNPLYNKTLSKWKQQISHIVNQPTEKAARWSNVVFDFDTLYGDDALTTELRRHALAEIKNKPRLLKMMSDHDAEGKPAIGFFNQLVTMKDEQGEYIDIKRNGLRIIADAARIFALQNGIAAQNTTDRLNALMRVGKLSTDFKDSVQEAFEELLDLLLTHQIKQAKANNELNKLINPERLSPQSRSTLRMAMRAVKRFQEQLQDDYATDIF</sequence>
<evidence type="ECO:0000256" key="1">
    <source>
        <dbReference type="ARBA" id="ARBA00022737"/>
    </source>
</evidence>
<dbReference type="EMBL" id="VMNH01000029">
    <property type="protein sequence ID" value="TVO69853.1"/>
    <property type="molecule type" value="Genomic_DNA"/>
</dbReference>
<dbReference type="Pfam" id="PF00571">
    <property type="entry name" value="CBS"/>
    <property type="match status" value="2"/>
</dbReference>
<feature type="domain" description="CBS" evidence="4">
    <location>
        <begin position="223"/>
        <end position="279"/>
    </location>
</feature>
<reference evidence="5 6" key="1">
    <citation type="submission" date="2019-07" db="EMBL/GenBank/DDBJ databases">
        <title>The pathways for chlorine oxyanion respiration interact through the shared metabolite chlorate.</title>
        <authorList>
            <person name="Barnum T.P."/>
            <person name="Cheng Y."/>
            <person name="Hill K.A."/>
            <person name="Lucas L.N."/>
            <person name="Carlson H.K."/>
            <person name="Coates J.D."/>
        </authorList>
    </citation>
    <scope>NUCLEOTIDE SEQUENCE [LARGE SCALE GENOMIC DNA]</scope>
    <source>
        <strain evidence="5 6">BK-1</strain>
    </source>
</reference>
<evidence type="ECO:0000256" key="2">
    <source>
        <dbReference type="PROSITE-ProRule" id="PRU00703"/>
    </source>
</evidence>
<proteinExistence type="predicted"/>
<evidence type="ECO:0000313" key="5">
    <source>
        <dbReference type="EMBL" id="TVO69853.1"/>
    </source>
</evidence>
<dbReference type="InterPro" id="IPR018821">
    <property type="entry name" value="DUF294_put_nucleoTrafse_sb-bd"/>
</dbReference>
<evidence type="ECO:0000259" key="4">
    <source>
        <dbReference type="PROSITE" id="PS51371"/>
    </source>
</evidence>
<protein>
    <submittedName>
        <fullName evidence="5">CBS domain-containing protein</fullName>
    </submittedName>
</protein>
<organism evidence="5 6">
    <name type="scientific">Sedimenticola selenatireducens</name>
    <dbReference type="NCBI Taxonomy" id="191960"/>
    <lineage>
        <taxon>Bacteria</taxon>
        <taxon>Pseudomonadati</taxon>
        <taxon>Pseudomonadota</taxon>
        <taxon>Gammaproteobacteria</taxon>
        <taxon>Chromatiales</taxon>
        <taxon>Sedimenticolaceae</taxon>
        <taxon>Sedimenticola</taxon>
    </lineage>
</organism>
<dbReference type="SUPFAM" id="SSF54631">
    <property type="entry name" value="CBS-domain pair"/>
    <property type="match status" value="1"/>
</dbReference>
<keyword evidence="2" id="KW-0129">CBS domain</keyword>
<dbReference type="SMART" id="SM00100">
    <property type="entry name" value="cNMP"/>
    <property type="match status" value="1"/>
</dbReference>
<dbReference type="InterPro" id="IPR014710">
    <property type="entry name" value="RmlC-like_jellyroll"/>
</dbReference>
<keyword evidence="1" id="KW-0677">Repeat</keyword>
<evidence type="ECO:0000313" key="6">
    <source>
        <dbReference type="Proteomes" id="UP000316649"/>
    </source>
</evidence>
<feature type="domain" description="Cyclic nucleotide-binding" evidence="3">
    <location>
        <begin position="19"/>
        <end position="117"/>
    </location>
</feature>
<dbReference type="OrthoDB" id="9808528at2"/>
<dbReference type="Gene3D" id="3.10.580.10">
    <property type="entry name" value="CBS-domain"/>
    <property type="match status" value="1"/>
</dbReference>
<dbReference type="InterPro" id="IPR005105">
    <property type="entry name" value="GlnD_Uridyltrans_N"/>
</dbReference>
<dbReference type="InterPro" id="IPR051462">
    <property type="entry name" value="CBS_domain-containing"/>
</dbReference>
<dbReference type="InterPro" id="IPR000644">
    <property type="entry name" value="CBS_dom"/>
</dbReference>
<dbReference type="GO" id="GO:0008773">
    <property type="term" value="F:[protein-PII] uridylyltransferase activity"/>
    <property type="evidence" value="ECO:0007669"/>
    <property type="project" value="InterPro"/>
</dbReference>
<dbReference type="CDD" id="cd00038">
    <property type="entry name" value="CAP_ED"/>
    <property type="match status" value="1"/>
</dbReference>
<name>A0A558DQ98_9GAMM</name>
<dbReference type="SUPFAM" id="SSF51206">
    <property type="entry name" value="cAMP-binding domain-like"/>
    <property type="match status" value="1"/>
</dbReference>
<accession>A0A558DQ98</accession>
<dbReference type="CDD" id="cd05401">
    <property type="entry name" value="NT_GlnE_GlnD_like"/>
    <property type="match status" value="1"/>
</dbReference>
<dbReference type="SMART" id="SM00116">
    <property type="entry name" value="CBS"/>
    <property type="match status" value="2"/>
</dbReference>
<evidence type="ECO:0000259" key="3">
    <source>
        <dbReference type="PROSITE" id="PS50042"/>
    </source>
</evidence>
<dbReference type="Pfam" id="PF03445">
    <property type="entry name" value="DUF294"/>
    <property type="match status" value="1"/>
</dbReference>
<dbReference type="PROSITE" id="PS50042">
    <property type="entry name" value="CNMP_BINDING_3"/>
    <property type="match status" value="1"/>
</dbReference>
<dbReference type="AlphaFoldDB" id="A0A558DQ98"/>
<feature type="domain" description="CBS" evidence="4">
    <location>
        <begin position="158"/>
        <end position="215"/>
    </location>
</feature>
<dbReference type="PANTHER" id="PTHR48108">
    <property type="entry name" value="CBS DOMAIN-CONTAINING PROTEIN CBSX2, CHLOROPLASTIC"/>
    <property type="match status" value="1"/>
</dbReference>
<dbReference type="Pfam" id="PF00027">
    <property type="entry name" value="cNMP_binding"/>
    <property type="match status" value="1"/>
</dbReference>
<dbReference type="PANTHER" id="PTHR48108:SF26">
    <property type="entry name" value="CBS DOMAIN-CONTAINING PROTEIN DDB_G0289609"/>
    <property type="match status" value="1"/>
</dbReference>
<comment type="caution">
    <text evidence="5">The sequence shown here is derived from an EMBL/GenBank/DDBJ whole genome shotgun (WGS) entry which is preliminary data.</text>
</comment>
<dbReference type="PROSITE" id="PS51371">
    <property type="entry name" value="CBS"/>
    <property type="match status" value="2"/>
</dbReference>
<gene>
    <name evidence="5" type="ORF">FHP88_17430</name>
</gene>
<dbReference type="InterPro" id="IPR046342">
    <property type="entry name" value="CBS_dom_sf"/>
</dbReference>
<dbReference type="Proteomes" id="UP000316649">
    <property type="component" value="Unassembled WGS sequence"/>
</dbReference>
<dbReference type="InterPro" id="IPR018490">
    <property type="entry name" value="cNMP-bd_dom_sf"/>
</dbReference>